<keyword evidence="3" id="KW-1185">Reference proteome</keyword>
<dbReference type="EMBL" id="JAAARO010000013">
    <property type="protein sequence ID" value="KAF5738451.1"/>
    <property type="molecule type" value="Genomic_DNA"/>
</dbReference>
<proteinExistence type="predicted"/>
<feature type="domain" description="Phosphoinositide-specific phospholipase C EF-hand-like" evidence="1">
    <location>
        <begin position="30"/>
        <end position="80"/>
    </location>
</feature>
<accession>A0A7J7CWI4</accession>
<dbReference type="AlphaFoldDB" id="A0A7J7CWI4"/>
<sequence>MGSHRKEKEDTGSYNYRMFNFFNRKYKITELTPAADILEAFTKFADRSAHMSSAQFRRFLVLHQGHLDCTLPEAERIIDEVIRRRHHLTRSPDTVV</sequence>
<evidence type="ECO:0000259" key="1">
    <source>
        <dbReference type="Pfam" id="PF09279"/>
    </source>
</evidence>
<reference evidence="2 3" key="1">
    <citation type="journal article" date="2020" name="Nat. Commun.">
        <title>Genome of Tripterygium wilfordii and identification of cytochrome P450 involved in triptolide biosynthesis.</title>
        <authorList>
            <person name="Tu L."/>
            <person name="Su P."/>
            <person name="Zhang Z."/>
            <person name="Gao L."/>
            <person name="Wang J."/>
            <person name="Hu T."/>
            <person name="Zhou J."/>
            <person name="Zhang Y."/>
            <person name="Zhao Y."/>
            <person name="Liu Y."/>
            <person name="Song Y."/>
            <person name="Tong Y."/>
            <person name="Lu Y."/>
            <person name="Yang J."/>
            <person name="Xu C."/>
            <person name="Jia M."/>
            <person name="Peters R.J."/>
            <person name="Huang L."/>
            <person name="Gao W."/>
        </authorList>
    </citation>
    <scope>NUCLEOTIDE SEQUENCE [LARGE SCALE GENOMIC DNA]</scope>
    <source>
        <strain evidence="3">cv. XIE 37</strain>
        <tissue evidence="2">Leaf</tissue>
    </source>
</reference>
<dbReference type="InParanoid" id="A0A7J7CWI4"/>
<dbReference type="SUPFAM" id="SSF47473">
    <property type="entry name" value="EF-hand"/>
    <property type="match status" value="1"/>
</dbReference>
<evidence type="ECO:0000313" key="3">
    <source>
        <dbReference type="Proteomes" id="UP000593562"/>
    </source>
</evidence>
<organism evidence="2 3">
    <name type="scientific">Tripterygium wilfordii</name>
    <name type="common">Thunder God vine</name>
    <dbReference type="NCBI Taxonomy" id="458696"/>
    <lineage>
        <taxon>Eukaryota</taxon>
        <taxon>Viridiplantae</taxon>
        <taxon>Streptophyta</taxon>
        <taxon>Embryophyta</taxon>
        <taxon>Tracheophyta</taxon>
        <taxon>Spermatophyta</taxon>
        <taxon>Magnoliopsida</taxon>
        <taxon>eudicotyledons</taxon>
        <taxon>Gunneridae</taxon>
        <taxon>Pentapetalae</taxon>
        <taxon>rosids</taxon>
        <taxon>fabids</taxon>
        <taxon>Celastrales</taxon>
        <taxon>Celastraceae</taxon>
        <taxon>Tripterygium</taxon>
    </lineage>
</organism>
<dbReference type="Gene3D" id="1.10.238.10">
    <property type="entry name" value="EF-hand"/>
    <property type="match status" value="1"/>
</dbReference>
<gene>
    <name evidence="2" type="ORF">HS088_TW13G01350</name>
</gene>
<dbReference type="Proteomes" id="UP000593562">
    <property type="component" value="Unassembled WGS sequence"/>
</dbReference>
<name>A0A7J7CWI4_TRIWF</name>
<evidence type="ECO:0000313" key="2">
    <source>
        <dbReference type="EMBL" id="KAF5738451.1"/>
    </source>
</evidence>
<protein>
    <submittedName>
        <fullName evidence="2">Phosphoinositide phospholipase C 6 isoform X2</fullName>
    </submittedName>
</protein>
<dbReference type="InterPro" id="IPR015359">
    <property type="entry name" value="PLC_EF-hand-like"/>
</dbReference>
<comment type="caution">
    <text evidence="2">The sequence shown here is derived from an EMBL/GenBank/DDBJ whole genome shotgun (WGS) entry which is preliminary data.</text>
</comment>
<dbReference type="InterPro" id="IPR011992">
    <property type="entry name" value="EF-hand-dom_pair"/>
</dbReference>
<dbReference type="Pfam" id="PF09279">
    <property type="entry name" value="EF-hand_like"/>
    <property type="match status" value="1"/>
</dbReference>